<dbReference type="InterPro" id="IPR013708">
    <property type="entry name" value="Shikimate_DH-bd_N"/>
</dbReference>
<evidence type="ECO:0000256" key="3">
    <source>
        <dbReference type="ARBA" id="ARBA00022605"/>
    </source>
</evidence>
<feature type="binding site" evidence="8">
    <location>
        <begin position="15"/>
        <end position="17"/>
    </location>
    <ligand>
        <name>shikimate</name>
        <dbReference type="ChEBI" id="CHEBI:36208"/>
    </ligand>
</feature>
<feature type="binding site" evidence="8">
    <location>
        <position position="209"/>
    </location>
    <ligand>
        <name>shikimate</name>
        <dbReference type="ChEBI" id="CHEBI:36208"/>
    </ligand>
</feature>
<evidence type="ECO:0000259" key="9">
    <source>
        <dbReference type="Pfam" id="PF08501"/>
    </source>
</evidence>
<accession>A0ABZ3F876</accession>
<evidence type="ECO:0000256" key="4">
    <source>
        <dbReference type="ARBA" id="ARBA00022857"/>
    </source>
</evidence>
<dbReference type="Pfam" id="PF08501">
    <property type="entry name" value="Shikimate_dh_N"/>
    <property type="match status" value="1"/>
</dbReference>
<dbReference type="InterPro" id="IPR036291">
    <property type="entry name" value="NAD(P)-bd_dom_sf"/>
</dbReference>
<dbReference type="EMBL" id="CP145316">
    <property type="protein sequence ID" value="XAM18900.1"/>
    <property type="molecule type" value="Genomic_DNA"/>
</dbReference>
<proteinExistence type="inferred from homology"/>
<protein>
    <recommendedName>
        <fullName evidence="2 8">Shikimate dehydrogenase (NADP(+))</fullName>
        <shortName evidence="8">SDH</shortName>
        <ecNumber evidence="2 8">1.1.1.25</ecNumber>
    </recommendedName>
</protein>
<dbReference type="CDD" id="cd01065">
    <property type="entry name" value="NAD_bind_Shikimate_DH"/>
    <property type="match status" value="1"/>
</dbReference>
<dbReference type="PANTHER" id="PTHR21089">
    <property type="entry name" value="SHIKIMATE DEHYDROGENASE"/>
    <property type="match status" value="1"/>
</dbReference>
<dbReference type="RefSeq" id="WP_295697899.1">
    <property type="nucleotide sequence ID" value="NZ_CP145316.1"/>
</dbReference>
<dbReference type="Gene3D" id="3.40.50.10860">
    <property type="entry name" value="Leucine Dehydrogenase, chain A, domain 1"/>
    <property type="match status" value="1"/>
</dbReference>
<comment type="similarity">
    <text evidence="8">Belongs to the shikimate dehydrogenase family.</text>
</comment>
<evidence type="ECO:0000256" key="6">
    <source>
        <dbReference type="ARBA" id="ARBA00023141"/>
    </source>
</evidence>
<keyword evidence="6 8" id="KW-0057">Aromatic amino acid biosynthesis</keyword>
<dbReference type="GO" id="GO:0004764">
    <property type="term" value="F:shikimate 3-dehydrogenase (NADP+) activity"/>
    <property type="evidence" value="ECO:0007669"/>
    <property type="project" value="UniProtKB-EC"/>
</dbReference>
<feature type="binding site" evidence="8">
    <location>
        <position position="60"/>
    </location>
    <ligand>
        <name>shikimate</name>
        <dbReference type="ChEBI" id="CHEBI:36208"/>
    </ligand>
</feature>
<keyword evidence="4 8" id="KW-0521">NADP</keyword>
<feature type="binding site" evidence="8">
    <location>
        <begin position="120"/>
        <end position="124"/>
    </location>
    <ligand>
        <name>NADP(+)</name>
        <dbReference type="ChEBI" id="CHEBI:58349"/>
    </ligand>
</feature>
<comment type="pathway">
    <text evidence="1 8">Metabolic intermediate biosynthesis; chorismate biosynthesis; chorismate from D-erythrose 4-phosphate and phosphoenolpyruvate: step 4/7.</text>
</comment>
<gene>
    <name evidence="8" type="primary">aroE</name>
    <name evidence="10" type="ORF">V3I05_04275</name>
</gene>
<dbReference type="InterPro" id="IPR046346">
    <property type="entry name" value="Aminoacid_DH-like_N_sf"/>
</dbReference>
<feature type="binding site" evidence="8">
    <location>
        <position position="85"/>
    </location>
    <ligand>
        <name>shikimate</name>
        <dbReference type="ChEBI" id="CHEBI:36208"/>
    </ligand>
</feature>
<dbReference type="Proteomes" id="UP001434737">
    <property type="component" value="Chromosome"/>
</dbReference>
<feature type="active site" description="Proton acceptor" evidence="8">
    <location>
        <position position="64"/>
    </location>
</feature>
<feature type="binding site" evidence="8">
    <location>
        <position position="207"/>
    </location>
    <ligand>
        <name>NADP(+)</name>
        <dbReference type="ChEBI" id="CHEBI:58349"/>
    </ligand>
</feature>
<comment type="subunit">
    <text evidence="8">Homodimer.</text>
</comment>
<evidence type="ECO:0000256" key="7">
    <source>
        <dbReference type="ARBA" id="ARBA00049442"/>
    </source>
</evidence>
<keyword evidence="3 8" id="KW-0028">Amino-acid biosynthesis</keyword>
<dbReference type="InterPro" id="IPR022893">
    <property type="entry name" value="Shikimate_DH_fam"/>
</dbReference>
<comment type="caution">
    <text evidence="8">Lacks conserved residue(s) required for the propagation of feature annotation.</text>
</comment>
<evidence type="ECO:0000256" key="5">
    <source>
        <dbReference type="ARBA" id="ARBA00023002"/>
    </source>
</evidence>
<feature type="binding site" evidence="8">
    <location>
        <position position="229"/>
    </location>
    <ligand>
        <name>NADP(+)</name>
        <dbReference type="ChEBI" id="CHEBI:58349"/>
    </ligand>
</feature>
<dbReference type="EC" id="1.1.1.25" evidence="2 8"/>
<dbReference type="InterPro" id="IPR011342">
    <property type="entry name" value="Shikimate_DH"/>
</dbReference>
<dbReference type="HAMAP" id="MF_00222">
    <property type="entry name" value="Shikimate_DH_AroE"/>
    <property type="match status" value="1"/>
</dbReference>
<keyword evidence="11" id="KW-1185">Reference proteome</keyword>
<dbReference type="PANTHER" id="PTHR21089:SF1">
    <property type="entry name" value="BIFUNCTIONAL 3-DEHYDROQUINATE DEHYDRATASE_SHIKIMATE DEHYDROGENASE, CHLOROPLASTIC"/>
    <property type="match status" value="1"/>
</dbReference>
<evidence type="ECO:0000313" key="10">
    <source>
        <dbReference type="EMBL" id="XAM18900.1"/>
    </source>
</evidence>
<sequence>MLGFFAVYGNPIAHSKSPLLHNYAFAKCDINAYYGRILLENGEELYKSFESHHLNGANITIPFKEYAFSLCDEVRGVAKDIGACNTWVHDNGAIIGYNTDAQGFYECIKDYKIKNALIIGAGGSAKAVAMILKAYQIPTTIINRSDSKLTFFADKGFECSVSSAFKPNNTYDLIINTTSAGLNDTHLPCAKSQLEALFTHASYAFDLIYGKQTPFLHLASEFKLICSDGRAMLIHQAALAFELFSASMGVECESNAIATLMGEALP</sequence>
<evidence type="ECO:0000256" key="1">
    <source>
        <dbReference type="ARBA" id="ARBA00004871"/>
    </source>
</evidence>
<feature type="domain" description="Shikimate dehydrogenase substrate binding N-terminal" evidence="9">
    <location>
        <begin position="7"/>
        <end position="86"/>
    </location>
</feature>
<evidence type="ECO:0000256" key="8">
    <source>
        <dbReference type="HAMAP-Rule" id="MF_00222"/>
    </source>
</evidence>
<evidence type="ECO:0000313" key="11">
    <source>
        <dbReference type="Proteomes" id="UP001434737"/>
    </source>
</evidence>
<organism evidence="10 11">
    <name type="scientific">Helicobacter mastomyrinus</name>
    <dbReference type="NCBI Taxonomy" id="287948"/>
    <lineage>
        <taxon>Bacteria</taxon>
        <taxon>Pseudomonadati</taxon>
        <taxon>Campylobacterota</taxon>
        <taxon>Epsilonproteobacteria</taxon>
        <taxon>Campylobacterales</taxon>
        <taxon>Helicobacteraceae</taxon>
        <taxon>Helicobacter</taxon>
    </lineage>
</organism>
<comment type="catalytic activity">
    <reaction evidence="7 8">
        <text>shikimate + NADP(+) = 3-dehydroshikimate + NADPH + H(+)</text>
        <dbReference type="Rhea" id="RHEA:17737"/>
        <dbReference type="ChEBI" id="CHEBI:15378"/>
        <dbReference type="ChEBI" id="CHEBI:16630"/>
        <dbReference type="ChEBI" id="CHEBI:36208"/>
        <dbReference type="ChEBI" id="CHEBI:57783"/>
        <dbReference type="ChEBI" id="CHEBI:58349"/>
        <dbReference type="EC" id="1.1.1.25"/>
    </reaction>
</comment>
<reference evidence="10 11" key="1">
    <citation type="submission" date="2024-02" db="EMBL/GenBank/DDBJ databases">
        <title>Genome and pathogenicity analysis of Helicobacter mastomyrinus isolated from mice.</title>
        <authorList>
            <person name="Zhu L."/>
        </authorList>
    </citation>
    <scope>NUCLEOTIDE SEQUENCE [LARGE SCALE GENOMIC DNA]</scope>
    <source>
        <strain evidence="10 11">Hm-17</strain>
    </source>
</reference>
<dbReference type="Gene3D" id="3.40.50.720">
    <property type="entry name" value="NAD(P)-binding Rossmann-like Domain"/>
    <property type="match status" value="1"/>
</dbReference>
<dbReference type="NCBIfam" id="TIGR00507">
    <property type="entry name" value="aroE"/>
    <property type="match status" value="1"/>
</dbReference>
<dbReference type="NCBIfam" id="NF001316">
    <property type="entry name" value="PRK00258.2-5"/>
    <property type="match status" value="1"/>
</dbReference>
<evidence type="ECO:0000256" key="2">
    <source>
        <dbReference type="ARBA" id="ARBA00012962"/>
    </source>
</evidence>
<dbReference type="SUPFAM" id="SSF51735">
    <property type="entry name" value="NAD(P)-binding Rossmann-fold domains"/>
    <property type="match status" value="1"/>
</dbReference>
<feature type="binding site" evidence="8">
    <location>
        <position position="100"/>
    </location>
    <ligand>
        <name>shikimate</name>
        <dbReference type="ChEBI" id="CHEBI:36208"/>
    </ligand>
</feature>
<dbReference type="SUPFAM" id="SSF53223">
    <property type="entry name" value="Aminoacid dehydrogenase-like, N-terminal domain"/>
    <property type="match status" value="1"/>
</dbReference>
<comment type="function">
    <text evidence="8">Involved in the biosynthesis of the chorismate, which leads to the biosynthesis of aromatic amino acids. Catalyzes the reversible NADPH linked reduction of 3-dehydroshikimate (DHSA) to yield shikimate (SA).</text>
</comment>
<feature type="binding site" evidence="8">
    <location>
        <position position="236"/>
    </location>
    <ligand>
        <name>shikimate</name>
        <dbReference type="ChEBI" id="CHEBI:36208"/>
    </ligand>
</feature>
<name>A0ABZ3F876_9HELI</name>
<keyword evidence="5 8" id="KW-0560">Oxidoreductase</keyword>